<comment type="caution">
    <text evidence="1">The sequence shown here is derived from an EMBL/GenBank/DDBJ whole genome shotgun (WGS) entry which is preliminary data.</text>
</comment>
<organism evidence="1 2">
    <name type="scientific">Leishmania lindenbergi</name>
    <dbReference type="NCBI Taxonomy" id="651832"/>
    <lineage>
        <taxon>Eukaryota</taxon>
        <taxon>Discoba</taxon>
        <taxon>Euglenozoa</taxon>
        <taxon>Kinetoplastea</taxon>
        <taxon>Metakinetoplastina</taxon>
        <taxon>Trypanosomatida</taxon>
        <taxon>Trypanosomatidae</taxon>
        <taxon>Leishmaniinae</taxon>
        <taxon>Leishmania</taxon>
    </lineage>
</organism>
<dbReference type="Proteomes" id="UP001500131">
    <property type="component" value="Unassembled WGS sequence"/>
</dbReference>
<name>A0AAW3AQA2_9TRYP</name>
<dbReference type="EMBL" id="JBAMZK010000014">
    <property type="protein sequence ID" value="KAL0510076.1"/>
    <property type="molecule type" value="Genomic_DNA"/>
</dbReference>
<protein>
    <submittedName>
        <fullName evidence="1">Uncharacterized protein</fullName>
    </submittedName>
</protein>
<accession>A0AAW3AQA2</accession>
<proteinExistence type="predicted"/>
<dbReference type="AlphaFoldDB" id="A0AAW3AQA2"/>
<keyword evidence="2" id="KW-1185">Reference proteome</keyword>
<reference evidence="1 2" key="1">
    <citation type="submission" date="2024-02" db="EMBL/GenBank/DDBJ databases">
        <title>FIRST GENOME SEQUENCES OF Leishmania (Viannia) shawi, Leishmania (Viannia) lindenbergi AND Leishmania (Viannia) utingensis.</title>
        <authorList>
            <person name="Resadore F."/>
            <person name="Custodio M.G.F."/>
            <person name="Boite M.C."/>
            <person name="Cupolillo E."/>
            <person name="Ferreira G.E.M."/>
        </authorList>
    </citation>
    <scope>NUCLEOTIDE SEQUENCE [LARGE SCALE GENOMIC DNA]</scope>
    <source>
        <strain evidence="1 2">MHOM/BR/1966/M15733</strain>
    </source>
</reference>
<gene>
    <name evidence="1" type="ORF">Q4I31_001938</name>
</gene>
<sequence>MRGHVILSALVKMFNTRGLDVMHTALGGLLALRRCFLQQILNPSNRQILSSTPTLSALKAHKSIDLSATSVNSIDVLDTVTAREYVALHGCKRHHHGLVSRDLPQHVLCINTSEMTITRFP</sequence>
<evidence type="ECO:0000313" key="2">
    <source>
        <dbReference type="Proteomes" id="UP001500131"/>
    </source>
</evidence>
<evidence type="ECO:0000313" key="1">
    <source>
        <dbReference type="EMBL" id="KAL0510076.1"/>
    </source>
</evidence>